<comment type="caution">
    <text evidence="9">The sequence shown here is derived from an EMBL/GenBank/DDBJ whole genome shotgun (WGS) entry which is preliminary data.</text>
</comment>
<protein>
    <submittedName>
        <fullName evidence="9">rRNA-processing protein Fcf1/Utp</fullName>
    </submittedName>
</protein>
<keyword evidence="10" id="KW-1185">Reference proteome</keyword>
<feature type="compositionally biased region" description="Basic and acidic residues" evidence="7">
    <location>
        <begin position="206"/>
        <end position="215"/>
    </location>
</feature>
<dbReference type="InterPro" id="IPR057776">
    <property type="entry name" value="UTP23_sensor"/>
</dbReference>
<gene>
    <name evidence="9" type="ORF">TorRG33x02_348930</name>
</gene>
<accession>A0A2P5AJ51</accession>
<feature type="compositionally biased region" description="Basic and acidic residues" evidence="7">
    <location>
        <begin position="179"/>
        <end position="193"/>
    </location>
</feature>
<dbReference type="AlphaFoldDB" id="A0A2P5AJ51"/>
<feature type="region of interest" description="Disordered" evidence="7">
    <location>
        <begin position="179"/>
        <end position="273"/>
    </location>
</feature>
<evidence type="ECO:0000256" key="2">
    <source>
        <dbReference type="ARBA" id="ARBA00022517"/>
    </source>
</evidence>
<keyword evidence="4" id="KW-0539">Nucleus</keyword>
<evidence type="ECO:0000256" key="1">
    <source>
        <dbReference type="ARBA" id="ARBA00004604"/>
    </source>
</evidence>
<comment type="subcellular location">
    <subcellularLocation>
        <location evidence="1">Nucleus</location>
        <location evidence="1">Nucleolus</location>
    </subcellularLocation>
</comment>
<dbReference type="Pfam" id="PF24779">
    <property type="entry name" value="UTP23_sensor"/>
    <property type="match status" value="1"/>
</dbReference>
<dbReference type="InterPro" id="IPR006984">
    <property type="entry name" value="Fcf1/UTP23"/>
</dbReference>
<dbReference type="STRING" id="63057.A0A2P5AJ51"/>
<dbReference type="Pfam" id="PF04900">
    <property type="entry name" value="Fcf1"/>
    <property type="match status" value="1"/>
</dbReference>
<dbReference type="FunCoup" id="A0A2P5AJ51">
    <property type="interactions" value="2710"/>
</dbReference>
<sequence length="273" mass="31259">MRIKKRKRQNRAVKFYTACCGFRKPFRVFCCGTFVHHLVDRRITPADHVLSQLLGSPVKLFTTRCIIAELKRLGPSYTEALDAARSLVIARCGHEEIKGGDACIRDLIGKTNAEHFFLATTDYGLREKFREVPNTPIIYASENAVMLESPSAFQRSYVKNMEEKRSHLSSLEDKILNRRKFNEENSDTEKEGTEDQQTIKKKKVRKGLEVKDKVQFKRKRAKGPNPLSCLKKKKRENTSTPPKDGNGNSGKKRNRKRTRSKSNKSKQASQAEN</sequence>
<comment type="function">
    <text evidence="5">Involved in rRNA-processing and ribosome biogenesis.</text>
</comment>
<evidence type="ECO:0000259" key="8">
    <source>
        <dbReference type="Pfam" id="PF24779"/>
    </source>
</evidence>
<dbReference type="InterPro" id="IPR029060">
    <property type="entry name" value="PIN-like_dom_sf"/>
</dbReference>
<dbReference type="FunFam" id="3.40.50.1010:FF:000006">
    <property type="entry name" value="rRNA-processing protein UTP23 homolog"/>
    <property type="match status" value="1"/>
</dbReference>
<dbReference type="PANTHER" id="PTHR12416">
    <property type="entry name" value="RRNA-PROCESSING PROTEIN UTP23 HOMOLOG"/>
    <property type="match status" value="1"/>
</dbReference>
<keyword evidence="3" id="KW-0698">rRNA processing</keyword>
<dbReference type="InParanoid" id="A0A2P5AJ51"/>
<dbReference type="GO" id="GO:0032040">
    <property type="term" value="C:small-subunit processome"/>
    <property type="evidence" value="ECO:0007669"/>
    <property type="project" value="InterPro"/>
</dbReference>
<dbReference type="EMBL" id="JXTC01000822">
    <property type="protein sequence ID" value="PON36592.1"/>
    <property type="molecule type" value="Genomic_DNA"/>
</dbReference>
<evidence type="ECO:0000256" key="3">
    <source>
        <dbReference type="ARBA" id="ARBA00022552"/>
    </source>
</evidence>
<dbReference type="SUPFAM" id="SSF88723">
    <property type="entry name" value="PIN domain-like"/>
    <property type="match status" value="1"/>
</dbReference>
<keyword evidence="2" id="KW-0690">Ribosome biogenesis</keyword>
<evidence type="ECO:0000256" key="7">
    <source>
        <dbReference type="SAM" id="MobiDB-lite"/>
    </source>
</evidence>
<evidence type="ECO:0000256" key="5">
    <source>
        <dbReference type="ARBA" id="ARBA00037300"/>
    </source>
</evidence>
<dbReference type="CDD" id="cd08553">
    <property type="entry name" value="PIN_Fcf1-like"/>
    <property type="match status" value="1"/>
</dbReference>
<evidence type="ECO:0000313" key="10">
    <source>
        <dbReference type="Proteomes" id="UP000237000"/>
    </source>
</evidence>
<evidence type="ECO:0000256" key="6">
    <source>
        <dbReference type="ARBA" id="ARBA00038503"/>
    </source>
</evidence>
<proteinExistence type="inferred from homology"/>
<feature type="compositionally biased region" description="Basic residues" evidence="7">
    <location>
        <begin position="250"/>
        <end position="264"/>
    </location>
</feature>
<dbReference type="OrthoDB" id="25675at2759"/>
<reference evidence="10" key="1">
    <citation type="submission" date="2016-06" db="EMBL/GenBank/DDBJ databases">
        <title>Parallel loss of symbiosis genes in relatives of nitrogen-fixing non-legume Parasponia.</title>
        <authorList>
            <person name="Van Velzen R."/>
            <person name="Holmer R."/>
            <person name="Bu F."/>
            <person name="Rutten L."/>
            <person name="Van Zeijl A."/>
            <person name="Liu W."/>
            <person name="Santuari L."/>
            <person name="Cao Q."/>
            <person name="Sharma T."/>
            <person name="Shen D."/>
            <person name="Roswanjaya Y."/>
            <person name="Wardhani T."/>
            <person name="Kalhor M.S."/>
            <person name="Jansen J."/>
            <person name="Van den Hoogen J."/>
            <person name="Gungor B."/>
            <person name="Hartog M."/>
            <person name="Hontelez J."/>
            <person name="Verver J."/>
            <person name="Yang W.-C."/>
            <person name="Schijlen E."/>
            <person name="Repin R."/>
            <person name="Schilthuizen M."/>
            <person name="Schranz E."/>
            <person name="Heidstra R."/>
            <person name="Miyata K."/>
            <person name="Fedorova E."/>
            <person name="Kohlen W."/>
            <person name="Bisseling T."/>
            <person name="Smit S."/>
            <person name="Geurts R."/>
        </authorList>
    </citation>
    <scope>NUCLEOTIDE SEQUENCE [LARGE SCALE GENOMIC DNA]</scope>
    <source>
        <strain evidence="10">cv. RG33-2</strain>
    </source>
</reference>
<organism evidence="9 10">
    <name type="scientific">Trema orientale</name>
    <name type="common">Charcoal tree</name>
    <name type="synonym">Celtis orientalis</name>
    <dbReference type="NCBI Taxonomy" id="63057"/>
    <lineage>
        <taxon>Eukaryota</taxon>
        <taxon>Viridiplantae</taxon>
        <taxon>Streptophyta</taxon>
        <taxon>Embryophyta</taxon>
        <taxon>Tracheophyta</taxon>
        <taxon>Spermatophyta</taxon>
        <taxon>Magnoliopsida</taxon>
        <taxon>eudicotyledons</taxon>
        <taxon>Gunneridae</taxon>
        <taxon>Pentapetalae</taxon>
        <taxon>rosids</taxon>
        <taxon>fabids</taxon>
        <taxon>Rosales</taxon>
        <taxon>Cannabaceae</taxon>
        <taxon>Trema</taxon>
    </lineage>
</organism>
<dbReference type="GO" id="GO:0006364">
    <property type="term" value="P:rRNA processing"/>
    <property type="evidence" value="ECO:0007669"/>
    <property type="project" value="UniProtKB-KW"/>
</dbReference>
<dbReference type="Gene3D" id="3.40.50.1010">
    <property type="entry name" value="5'-nuclease"/>
    <property type="match status" value="1"/>
</dbReference>
<name>A0A2P5AJ51_TREOI</name>
<feature type="domain" description="UTP23 sensor motif region" evidence="8">
    <location>
        <begin position="216"/>
        <end position="234"/>
    </location>
</feature>
<evidence type="ECO:0000256" key="4">
    <source>
        <dbReference type="ARBA" id="ARBA00023242"/>
    </source>
</evidence>
<comment type="similarity">
    <text evidence="6">Belongs to the UTP23/FCF1 family. UTP23 subfamily.</text>
</comment>
<dbReference type="Proteomes" id="UP000237000">
    <property type="component" value="Unassembled WGS sequence"/>
</dbReference>
<evidence type="ECO:0000313" key="9">
    <source>
        <dbReference type="EMBL" id="PON36592.1"/>
    </source>
</evidence>